<name>A0A543GGL0_9PSEU</name>
<dbReference type="RefSeq" id="WP_142100669.1">
    <property type="nucleotide sequence ID" value="NZ_VFPH01000001.1"/>
</dbReference>
<dbReference type="PANTHER" id="PTHR37816:SF1">
    <property type="entry name" value="TOXIN"/>
    <property type="match status" value="1"/>
</dbReference>
<evidence type="ECO:0000313" key="1">
    <source>
        <dbReference type="EMBL" id="TQM45218.1"/>
    </source>
</evidence>
<dbReference type="SUPFAM" id="SSF52540">
    <property type="entry name" value="P-loop containing nucleoside triphosphate hydrolases"/>
    <property type="match status" value="1"/>
</dbReference>
<sequence length="183" mass="20954">MPPLGASDPLPHHPRRVLVAGCSGAGKSTLAAALAGRLGIPYHELDALRHGAEWVPRAEFEADVAAFAATERWVTEWQGGSVRPLLLARADLVVWLDLPRWRVFSQLLRRTVHRRLHRTELWNGNVEPPLWTFVTDPEHVLRWAWSSYRRNRHRMRELLAGGAAPPVVRLRSRREIRRWLASI</sequence>
<dbReference type="GO" id="GO:0016301">
    <property type="term" value="F:kinase activity"/>
    <property type="evidence" value="ECO:0007669"/>
    <property type="project" value="UniProtKB-KW"/>
</dbReference>
<proteinExistence type="predicted"/>
<comment type="caution">
    <text evidence="1">The sequence shown here is derived from an EMBL/GenBank/DDBJ whole genome shotgun (WGS) entry which is preliminary data.</text>
</comment>
<organism evidence="1 2">
    <name type="scientific">Pseudonocardia cypriaca</name>
    <dbReference type="NCBI Taxonomy" id="882449"/>
    <lineage>
        <taxon>Bacteria</taxon>
        <taxon>Bacillati</taxon>
        <taxon>Actinomycetota</taxon>
        <taxon>Actinomycetes</taxon>
        <taxon>Pseudonocardiales</taxon>
        <taxon>Pseudonocardiaceae</taxon>
        <taxon>Pseudonocardia</taxon>
    </lineage>
</organism>
<dbReference type="PANTHER" id="PTHR37816">
    <property type="entry name" value="YALI0E33011P"/>
    <property type="match status" value="1"/>
</dbReference>
<keyword evidence="2" id="KW-1185">Reference proteome</keyword>
<protein>
    <submittedName>
        <fullName evidence="1">Adenylate kinase family enzyme</fullName>
    </submittedName>
</protein>
<dbReference type="InterPro" id="IPR052922">
    <property type="entry name" value="Cytidylate_Kinase-2"/>
</dbReference>
<dbReference type="InterPro" id="IPR027417">
    <property type="entry name" value="P-loop_NTPase"/>
</dbReference>
<accession>A0A543GGL0</accession>
<dbReference type="Gene3D" id="3.40.50.300">
    <property type="entry name" value="P-loop containing nucleotide triphosphate hydrolases"/>
    <property type="match status" value="1"/>
</dbReference>
<reference evidence="1 2" key="1">
    <citation type="submission" date="2019-06" db="EMBL/GenBank/DDBJ databases">
        <title>Sequencing the genomes of 1000 actinobacteria strains.</title>
        <authorList>
            <person name="Klenk H.-P."/>
        </authorList>
    </citation>
    <scope>NUCLEOTIDE SEQUENCE [LARGE SCALE GENOMIC DNA]</scope>
    <source>
        <strain evidence="1 2">DSM 45511</strain>
    </source>
</reference>
<evidence type="ECO:0000313" key="2">
    <source>
        <dbReference type="Proteomes" id="UP000319818"/>
    </source>
</evidence>
<dbReference type="AlphaFoldDB" id="A0A543GGL0"/>
<dbReference type="OrthoDB" id="3199600at2"/>
<keyword evidence="1" id="KW-0808">Transferase</keyword>
<gene>
    <name evidence="1" type="ORF">FB388_2616</name>
</gene>
<dbReference type="Proteomes" id="UP000319818">
    <property type="component" value="Unassembled WGS sequence"/>
</dbReference>
<keyword evidence="1" id="KW-0418">Kinase</keyword>
<dbReference type="EMBL" id="VFPH01000001">
    <property type="protein sequence ID" value="TQM45218.1"/>
    <property type="molecule type" value="Genomic_DNA"/>
</dbReference>